<reference evidence="8 9" key="1">
    <citation type="submission" date="2020-08" db="EMBL/GenBank/DDBJ databases">
        <title>Genomic Encyclopedia of Type Strains, Phase IV (KMG-IV): sequencing the most valuable type-strain genomes for metagenomic binning, comparative biology and taxonomic classification.</title>
        <authorList>
            <person name="Goeker M."/>
        </authorList>
    </citation>
    <scope>NUCLEOTIDE SEQUENCE [LARGE SCALE GENOMIC DNA]</scope>
    <source>
        <strain evidence="8 9">DSM 25620</strain>
    </source>
</reference>
<feature type="transmembrane region" description="Helical" evidence="7">
    <location>
        <begin position="6"/>
        <end position="28"/>
    </location>
</feature>
<sequence>MTFEYLLTAFIVSAIPGAGVVYTVAAGLAGGRRGYIIAALGCTLGTLPHIAAAISGLAVLLHTNITIFIIIKWLGIAYLFYMAWKMVSDHTMLELNEKTNDKSAQQIISSAIFINLLNPKLSLFFLAFLPQFISPQETSPVLRMLELSVVFMMITFAVFIAYGAFAASVRHYLISDPSVQKRVRYGFAFAFMALALQLAFTNTNPHAENNRSARAMPVSVSSSGMIWPPVFTYDLFSSEEMQQSSPSLNVPFRRFFLVRF</sequence>
<dbReference type="PANTHER" id="PTHR30086:SF14">
    <property type="entry name" value="HOMOSERINE_HOMOSERINE LACTONE EFFLUX PROTEIN"/>
    <property type="match status" value="1"/>
</dbReference>
<evidence type="ECO:0000313" key="8">
    <source>
        <dbReference type="EMBL" id="MBB5091603.1"/>
    </source>
</evidence>
<evidence type="ECO:0000256" key="3">
    <source>
        <dbReference type="ARBA" id="ARBA00022475"/>
    </source>
</evidence>
<feature type="transmembrane region" description="Helical" evidence="7">
    <location>
        <begin position="185"/>
        <end position="203"/>
    </location>
</feature>
<dbReference type="PANTHER" id="PTHR30086">
    <property type="entry name" value="ARGININE EXPORTER PROTEIN ARGO"/>
    <property type="match status" value="1"/>
</dbReference>
<proteinExistence type="inferred from homology"/>
<feature type="transmembrane region" description="Helical" evidence="7">
    <location>
        <begin position="35"/>
        <end position="59"/>
    </location>
</feature>
<evidence type="ECO:0000256" key="5">
    <source>
        <dbReference type="ARBA" id="ARBA00022989"/>
    </source>
</evidence>
<gene>
    <name evidence="8" type="ORF">HNQ68_002144</name>
</gene>
<dbReference type="GO" id="GO:0005886">
    <property type="term" value="C:plasma membrane"/>
    <property type="evidence" value="ECO:0007669"/>
    <property type="project" value="UniProtKB-SubCell"/>
</dbReference>
<keyword evidence="3" id="KW-1003">Cell membrane</keyword>
<feature type="transmembrane region" description="Helical" evidence="7">
    <location>
        <begin position="107"/>
        <end position="129"/>
    </location>
</feature>
<evidence type="ECO:0000313" key="9">
    <source>
        <dbReference type="Proteomes" id="UP000531231"/>
    </source>
</evidence>
<protein>
    <submittedName>
        <fullName evidence="8">Threonine/homoserine/homoserine lactone efflux protein</fullName>
    </submittedName>
</protein>
<keyword evidence="6 7" id="KW-0472">Membrane</keyword>
<dbReference type="GO" id="GO:0042970">
    <property type="term" value="F:homoserine transmembrane transporter activity"/>
    <property type="evidence" value="ECO:0007669"/>
    <property type="project" value="TreeGrafter"/>
</dbReference>
<evidence type="ECO:0000256" key="7">
    <source>
        <dbReference type="SAM" id="Phobius"/>
    </source>
</evidence>
<comment type="caution">
    <text evidence="8">The sequence shown here is derived from an EMBL/GenBank/DDBJ whole genome shotgun (WGS) entry which is preliminary data.</text>
</comment>
<keyword evidence="4 7" id="KW-0812">Transmembrane</keyword>
<feature type="transmembrane region" description="Helical" evidence="7">
    <location>
        <begin position="65"/>
        <end position="87"/>
    </location>
</feature>
<keyword evidence="5 7" id="KW-1133">Transmembrane helix</keyword>
<dbReference type="Proteomes" id="UP000531231">
    <property type="component" value="Unassembled WGS sequence"/>
</dbReference>
<keyword evidence="9" id="KW-1185">Reference proteome</keyword>
<comment type="similarity">
    <text evidence="2">Belongs to the Rht family.</text>
</comment>
<dbReference type="InterPro" id="IPR001123">
    <property type="entry name" value="LeuE-type"/>
</dbReference>
<dbReference type="Pfam" id="PF01810">
    <property type="entry name" value="LysE"/>
    <property type="match status" value="1"/>
</dbReference>
<accession>A0A7W8EQF9</accession>
<feature type="transmembrane region" description="Helical" evidence="7">
    <location>
        <begin position="149"/>
        <end position="173"/>
    </location>
</feature>
<organism evidence="8 9">
    <name type="scientific">Pseudochrobactrum saccharolyticum</name>
    <dbReference type="NCBI Taxonomy" id="354352"/>
    <lineage>
        <taxon>Bacteria</taxon>
        <taxon>Pseudomonadati</taxon>
        <taxon>Pseudomonadota</taxon>
        <taxon>Alphaproteobacteria</taxon>
        <taxon>Hyphomicrobiales</taxon>
        <taxon>Brucellaceae</taxon>
        <taxon>Pseudochrobactrum</taxon>
    </lineage>
</organism>
<dbReference type="EMBL" id="JACHIL010000003">
    <property type="protein sequence ID" value="MBB5091603.1"/>
    <property type="molecule type" value="Genomic_DNA"/>
</dbReference>
<name>A0A7W8EQF9_9HYPH</name>
<evidence type="ECO:0000256" key="4">
    <source>
        <dbReference type="ARBA" id="ARBA00022692"/>
    </source>
</evidence>
<evidence type="ECO:0000256" key="2">
    <source>
        <dbReference type="ARBA" id="ARBA00007928"/>
    </source>
</evidence>
<comment type="subcellular location">
    <subcellularLocation>
        <location evidence="1">Cell membrane</location>
        <topology evidence="1">Multi-pass membrane protein</topology>
    </subcellularLocation>
</comment>
<dbReference type="AlphaFoldDB" id="A0A7W8EQF9"/>
<evidence type="ECO:0000256" key="6">
    <source>
        <dbReference type="ARBA" id="ARBA00023136"/>
    </source>
</evidence>
<evidence type="ECO:0000256" key="1">
    <source>
        <dbReference type="ARBA" id="ARBA00004651"/>
    </source>
</evidence>